<feature type="signal peptide" evidence="1">
    <location>
        <begin position="1"/>
        <end position="20"/>
    </location>
</feature>
<comment type="caution">
    <text evidence="2">The sequence shown here is derived from an EMBL/GenBank/DDBJ whole genome shotgun (WGS) entry which is preliminary data.</text>
</comment>
<keyword evidence="1" id="KW-0732">Signal</keyword>
<evidence type="ECO:0000313" key="2">
    <source>
        <dbReference type="EMBL" id="MBB3891285.1"/>
    </source>
</evidence>
<sequence length="146" mass="16191">MKTMLVSAALALAMAGSAMAQNAPRTYDLGPVWQISYIETKPGMFDDYMSYLNSTWRSIQEAEKARGDVLDYRVLAIDSPRDGEADVILMIQYKNMAVFDRSLEEGEAVMAKAFGSVPKSNQAAVSREQVRVLRGGLTARELTFKK</sequence>
<organism evidence="2 3">
    <name type="scientific">Phenylobacterium haematophilum</name>
    <dbReference type="NCBI Taxonomy" id="98513"/>
    <lineage>
        <taxon>Bacteria</taxon>
        <taxon>Pseudomonadati</taxon>
        <taxon>Pseudomonadota</taxon>
        <taxon>Alphaproteobacteria</taxon>
        <taxon>Caulobacterales</taxon>
        <taxon>Caulobacteraceae</taxon>
        <taxon>Phenylobacterium</taxon>
    </lineage>
</organism>
<dbReference type="EMBL" id="JACIDK010000002">
    <property type="protein sequence ID" value="MBB3891285.1"/>
    <property type="molecule type" value="Genomic_DNA"/>
</dbReference>
<protein>
    <submittedName>
        <fullName evidence="2">Uncharacterized protein</fullName>
    </submittedName>
</protein>
<proteinExistence type="predicted"/>
<dbReference type="AlphaFoldDB" id="A0A839ZXP0"/>
<feature type="chain" id="PRO_5032734128" evidence="1">
    <location>
        <begin position="21"/>
        <end position="146"/>
    </location>
</feature>
<reference evidence="2 3" key="1">
    <citation type="submission" date="2020-08" db="EMBL/GenBank/DDBJ databases">
        <title>Genomic Encyclopedia of Type Strains, Phase IV (KMG-IV): sequencing the most valuable type-strain genomes for metagenomic binning, comparative biology and taxonomic classification.</title>
        <authorList>
            <person name="Goeker M."/>
        </authorList>
    </citation>
    <scope>NUCLEOTIDE SEQUENCE [LARGE SCALE GENOMIC DNA]</scope>
    <source>
        <strain evidence="2 3">DSM 21793</strain>
    </source>
</reference>
<keyword evidence="3" id="KW-1185">Reference proteome</keyword>
<dbReference type="RefSeq" id="WP_183772006.1">
    <property type="nucleotide sequence ID" value="NZ_JACIDK010000002.1"/>
</dbReference>
<evidence type="ECO:0000256" key="1">
    <source>
        <dbReference type="SAM" id="SignalP"/>
    </source>
</evidence>
<dbReference type="Proteomes" id="UP000530564">
    <property type="component" value="Unassembled WGS sequence"/>
</dbReference>
<evidence type="ECO:0000313" key="3">
    <source>
        <dbReference type="Proteomes" id="UP000530564"/>
    </source>
</evidence>
<gene>
    <name evidence="2" type="ORF">GGQ61_002002</name>
</gene>
<accession>A0A839ZXP0</accession>
<name>A0A839ZXP0_9CAUL</name>